<dbReference type="Proteomes" id="UP000054538">
    <property type="component" value="Unassembled WGS sequence"/>
</dbReference>
<gene>
    <name evidence="2" type="ORF">PAXRUDRAFT_596691</name>
</gene>
<sequence length="111" mass="12426">MFLPGPQSTAQWATCRLSIYSLARLESWHHLELVQLPVDRERTLCKHRERGNLLLAQMQDSLSQASMKSHHAPSRRPPAPLGSVLCDGQRSTDLRVPIVPATSFRCPLCLG</sequence>
<evidence type="ECO:0000313" key="2">
    <source>
        <dbReference type="EMBL" id="KIK92076.1"/>
    </source>
</evidence>
<evidence type="ECO:0000256" key="1">
    <source>
        <dbReference type="SAM" id="MobiDB-lite"/>
    </source>
</evidence>
<dbReference type="HOGENOM" id="CLU_2159220_0_0_1"/>
<proteinExistence type="predicted"/>
<protein>
    <submittedName>
        <fullName evidence="2">Uncharacterized protein</fullName>
    </submittedName>
</protein>
<accession>A0A0D0DTR7</accession>
<dbReference type="AlphaFoldDB" id="A0A0D0DTR7"/>
<feature type="region of interest" description="Disordered" evidence="1">
    <location>
        <begin position="62"/>
        <end position="83"/>
    </location>
</feature>
<keyword evidence="3" id="KW-1185">Reference proteome</keyword>
<dbReference type="EMBL" id="KN825317">
    <property type="protein sequence ID" value="KIK92076.1"/>
    <property type="molecule type" value="Genomic_DNA"/>
</dbReference>
<reference evidence="3" key="2">
    <citation type="submission" date="2015-01" db="EMBL/GenBank/DDBJ databases">
        <title>Evolutionary Origins and Diversification of the Mycorrhizal Mutualists.</title>
        <authorList>
            <consortium name="DOE Joint Genome Institute"/>
            <consortium name="Mycorrhizal Genomics Consortium"/>
            <person name="Kohler A."/>
            <person name="Kuo A."/>
            <person name="Nagy L.G."/>
            <person name="Floudas D."/>
            <person name="Copeland A."/>
            <person name="Barry K.W."/>
            <person name="Cichocki N."/>
            <person name="Veneault-Fourrey C."/>
            <person name="LaButti K."/>
            <person name="Lindquist E.A."/>
            <person name="Lipzen A."/>
            <person name="Lundell T."/>
            <person name="Morin E."/>
            <person name="Murat C."/>
            <person name="Riley R."/>
            <person name="Ohm R."/>
            <person name="Sun H."/>
            <person name="Tunlid A."/>
            <person name="Henrissat B."/>
            <person name="Grigoriev I.V."/>
            <person name="Hibbett D.S."/>
            <person name="Martin F."/>
        </authorList>
    </citation>
    <scope>NUCLEOTIDE SEQUENCE [LARGE SCALE GENOMIC DNA]</scope>
    <source>
        <strain evidence="3">Ve08.2h10</strain>
    </source>
</reference>
<organism evidence="2 3">
    <name type="scientific">Paxillus rubicundulus Ve08.2h10</name>
    <dbReference type="NCBI Taxonomy" id="930991"/>
    <lineage>
        <taxon>Eukaryota</taxon>
        <taxon>Fungi</taxon>
        <taxon>Dikarya</taxon>
        <taxon>Basidiomycota</taxon>
        <taxon>Agaricomycotina</taxon>
        <taxon>Agaricomycetes</taxon>
        <taxon>Agaricomycetidae</taxon>
        <taxon>Boletales</taxon>
        <taxon>Paxilineae</taxon>
        <taxon>Paxillaceae</taxon>
        <taxon>Paxillus</taxon>
    </lineage>
</organism>
<reference evidence="2 3" key="1">
    <citation type="submission" date="2014-04" db="EMBL/GenBank/DDBJ databases">
        <authorList>
            <consortium name="DOE Joint Genome Institute"/>
            <person name="Kuo A."/>
            <person name="Kohler A."/>
            <person name="Jargeat P."/>
            <person name="Nagy L.G."/>
            <person name="Floudas D."/>
            <person name="Copeland A."/>
            <person name="Barry K.W."/>
            <person name="Cichocki N."/>
            <person name="Veneault-Fourrey C."/>
            <person name="LaButti K."/>
            <person name="Lindquist E.A."/>
            <person name="Lipzen A."/>
            <person name="Lundell T."/>
            <person name="Morin E."/>
            <person name="Murat C."/>
            <person name="Sun H."/>
            <person name="Tunlid A."/>
            <person name="Henrissat B."/>
            <person name="Grigoriev I.V."/>
            <person name="Hibbett D.S."/>
            <person name="Martin F."/>
            <person name="Nordberg H.P."/>
            <person name="Cantor M.N."/>
            <person name="Hua S.X."/>
        </authorList>
    </citation>
    <scope>NUCLEOTIDE SEQUENCE [LARGE SCALE GENOMIC DNA]</scope>
    <source>
        <strain evidence="2 3">Ve08.2h10</strain>
    </source>
</reference>
<dbReference type="InParanoid" id="A0A0D0DTR7"/>
<name>A0A0D0DTR7_9AGAM</name>
<evidence type="ECO:0000313" key="3">
    <source>
        <dbReference type="Proteomes" id="UP000054538"/>
    </source>
</evidence>